<name>A0ABW3FJR6_9HYPH</name>
<keyword evidence="1" id="KW-0472">Membrane</keyword>
<organism evidence="2 3">
    <name type="scientific">Pseudahrensia aquimaris</name>
    <dbReference type="NCBI Taxonomy" id="744461"/>
    <lineage>
        <taxon>Bacteria</taxon>
        <taxon>Pseudomonadati</taxon>
        <taxon>Pseudomonadota</taxon>
        <taxon>Alphaproteobacteria</taxon>
        <taxon>Hyphomicrobiales</taxon>
        <taxon>Ahrensiaceae</taxon>
        <taxon>Pseudahrensia</taxon>
    </lineage>
</organism>
<accession>A0ABW3FJR6</accession>
<keyword evidence="1" id="KW-1133">Transmembrane helix</keyword>
<evidence type="ECO:0000256" key="1">
    <source>
        <dbReference type="SAM" id="Phobius"/>
    </source>
</evidence>
<keyword evidence="3" id="KW-1185">Reference proteome</keyword>
<comment type="caution">
    <text evidence="2">The sequence shown here is derived from an EMBL/GenBank/DDBJ whole genome shotgun (WGS) entry which is preliminary data.</text>
</comment>
<dbReference type="RefSeq" id="WP_377213352.1">
    <property type="nucleotide sequence ID" value="NZ_JBHTJV010000013.1"/>
</dbReference>
<dbReference type="Pfam" id="PF07330">
    <property type="entry name" value="DUF1467"/>
    <property type="match status" value="1"/>
</dbReference>
<sequence length="88" mass="9840">MGIGTGIAIYFVVWWTTLFITLPFGMRSQVSEGEVTEGTEPAAPANPQLLKRMLWNTVVAGMVFGLYWLFFYQLGFTLNDLPDFLGVS</sequence>
<protein>
    <submittedName>
        <fullName evidence="2">DUF1467 family protein</fullName>
    </submittedName>
</protein>
<dbReference type="EMBL" id="JBHTJV010000013">
    <property type="protein sequence ID" value="MFD0917490.1"/>
    <property type="molecule type" value="Genomic_DNA"/>
</dbReference>
<dbReference type="InterPro" id="IPR009935">
    <property type="entry name" value="DUF1467"/>
</dbReference>
<keyword evidence="1" id="KW-0812">Transmembrane</keyword>
<evidence type="ECO:0000313" key="3">
    <source>
        <dbReference type="Proteomes" id="UP001597101"/>
    </source>
</evidence>
<feature type="transmembrane region" description="Helical" evidence="1">
    <location>
        <begin position="53"/>
        <end position="72"/>
    </location>
</feature>
<feature type="transmembrane region" description="Helical" evidence="1">
    <location>
        <begin position="7"/>
        <end position="26"/>
    </location>
</feature>
<proteinExistence type="predicted"/>
<reference evidence="3" key="1">
    <citation type="journal article" date="2019" name="Int. J. Syst. Evol. Microbiol.">
        <title>The Global Catalogue of Microorganisms (GCM) 10K type strain sequencing project: providing services to taxonomists for standard genome sequencing and annotation.</title>
        <authorList>
            <consortium name="The Broad Institute Genomics Platform"/>
            <consortium name="The Broad Institute Genome Sequencing Center for Infectious Disease"/>
            <person name="Wu L."/>
            <person name="Ma J."/>
        </authorList>
    </citation>
    <scope>NUCLEOTIDE SEQUENCE [LARGE SCALE GENOMIC DNA]</scope>
    <source>
        <strain evidence="3">CCUG 60023</strain>
    </source>
</reference>
<dbReference type="Proteomes" id="UP001597101">
    <property type="component" value="Unassembled WGS sequence"/>
</dbReference>
<gene>
    <name evidence="2" type="ORF">ACFQ14_13855</name>
</gene>
<evidence type="ECO:0000313" key="2">
    <source>
        <dbReference type="EMBL" id="MFD0917490.1"/>
    </source>
</evidence>